<dbReference type="Gene3D" id="1.20.80.10">
    <property type="match status" value="1"/>
</dbReference>
<feature type="region of interest" description="Disordered" evidence="1">
    <location>
        <begin position="462"/>
        <end position="482"/>
    </location>
</feature>
<gene>
    <name evidence="3" type="ORF">AMSG_06353</name>
</gene>
<dbReference type="CDD" id="cd14473">
    <property type="entry name" value="FERM_B-lobe"/>
    <property type="match status" value="1"/>
</dbReference>
<evidence type="ECO:0000313" key="4">
    <source>
        <dbReference type="Proteomes" id="UP000054408"/>
    </source>
</evidence>
<organism evidence="3 4">
    <name type="scientific">Thecamonas trahens ATCC 50062</name>
    <dbReference type="NCBI Taxonomy" id="461836"/>
    <lineage>
        <taxon>Eukaryota</taxon>
        <taxon>Apusozoa</taxon>
        <taxon>Apusomonadida</taxon>
        <taxon>Apusomonadidae</taxon>
        <taxon>Thecamonas</taxon>
    </lineage>
</organism>
<name>A0A0L0DFV4_THETB</name>
<evidence type="ECO:0000313" key="3">
    <source>
        <dbReference type="EMBL" id="KNC50208.1"/>
    </source>
</evidence>
<dbReference type="eggNOG" id="KOG4261">
    <property type="taxonomic scope" value="Eukaryota"/>
</dbReference>
<sequence>MHKPCEGYHVSLTPLTLEVQVYEVDAGRGRQVAAGEPQTVTLSPLATVLSACNEMALALDGAVDGQNSSPHSPFQGWGLYRLIPDTDRDKDADESYGHLDYEATLAAAGVTTHTSLAFLCRRVVVPVRIGPNGPLVSVPIDEAWSVYEIVDEIAAAHDSVLHPEEYSFCKADGHWLVGSLSLPAQRAWSSLQTWPDAPAELVLTRKLYFIEAHAEALANLGPDAPDATLHLLYREASHLVTSGALPVTEKEAILLAGLALQIAHGPRANAPPDALPQEPKDLACFLPPELAADVGAKLARKIARKHATFATTPRGLALSKYIKLVRSNPNYGWTFWPMKERVKAGRRFRLVPRLLGLSGSGLKILNAKRSRELVVAAWLVIESVSGSDVGLGPSVVFNINNPSYADEPLVIVVESDAHVRDIIGFCNDYVQLATRRSLASELVLTSCASLASLSQPSWDALVEPTSRRDADSERSEPDLEANHALPTHFTLNRLRGLDHAGSSSSVARSSSLSSLPAYVSEQWDSLLVAPQVDAYTSTTSLFTTEFTTGSEEEGVLGRALQLQNAASASTFFTSGMYFLPLLDDAPPTMEKLRLSAKASLAAALKPFSDLAATGKAALASGVSDGDEPSPSHALLVMAASGELARDALASLALALLELVMAAAGDTTNLLLPEAAAASAELAFDALHELVARLAAFAGVAHLVRSQLPDADGAYAELWVPASQASGWRVPGELMQATELLEAASAAVCSVVADARAVLIAASHALHHMEELAPEAPPSRANTAAGAVVADAIAIPEEQTSALLTSGKRAGSAIARLATLLGVSPLAADLVDELDTQAQASSAAALALTNATAHDAFATLARTRASSLRVELNALPDLTRMLQRSVGIVSAAIKLGPVHHVVAAKIKVASAVVSSTVRSLPHELPVNVPPLREAIISSLSAYQAAVDDVRPKVQPLTLTARDACLALINASAAVLAELPRLDGDAAALRKASLAVAGALASVGHCLRNAITILDSNGSHLVLLKQLSAVSRLLVTANGLASQPAPPADQMSEVLVRASALGRWLHLDCDYVLATHDLKETLAGSLVTAARLVVAEQAESDMHMTLGRDVSELRSDLARLALAPRSMRAADALFSNVSRYVAHASAVVAAAAGAPTAELTAFSDSLARLAVLQQAAVQHSMAAMIAMYISDIDAARNRVCDALPSDEALDEPQTAGGEGSPTSGDMPAFSDSCSSDAFFASGSVADLLEALAEAEPGVDVHDDDELLGSSTASLGAQADALVADIDSLLDQLGVESLAEAMDDDSVAISGSGTRASVAALERELAQSSSLAEAVGHYNATVSSLEASGAAVYAAARHVASLPNARARASYAARAAMDIHSAVVDARLLVATVMAMWPKIYSQQAVARLKNVTLRFLSALGALLAVVRDLVSAVDGHVEERIAECKAAMATLKTAPPGLGMLSVLADELSEALDELRNPGVASSDTSDDGARSLDDIVDVAEQAVDAALRDGPGSIPRAHGGGGEQLGKTTAEQGFSELEAILRKCARLVTATLDELVTRPETSLNDVEAGAQLVAQVMRALTTCVVGLRGTIQLAQEAPALRASLAALVSKVRTKVDDARAHVLAGKGGLPGESVRDNAGPWMAAFDEFFAAFDAAVLAAQGSSGQTGLDVQRAVETATAGAARLEMSELGETERASDKRVASELRSVLDSSETMQATLNGMMPLVSWQGEASARSGTWPGLDGKVPELAVQSAIALANWVEGTVRCVEVLGGVPAGVAPTPPSSPAGAQAPAPAVVPTRPVWEAISSEFKAVMVALTTLKELADTPGAVARNVRAGYTQLVLAVRDILLVLKEGVVTDVAEPGWLVKSEGEAKMLRKAGSALKTAAMKVVKHCDTQLKALRPTQPVAGVLKAKAFRKAFKATVSKLLAVKTAAEEIECVPAVSRGRLGGRGRAVPAFTSVTQVGERLLASGGQASWVLDLSGDEVAALCELVCDGRVLARLGRGAALAVVDALASLKTLAEPVDAVVSVATACAALEHACDMVDAVRGSVALLSPTTVGALEVLVQARQLLRAIEDATSASKTNAGAQLDAMMSAAADAFLAEIDRVDDALGGYAEVVASGSMGVNFVAARAEVCEALGSVADVLGSGVCASRAQLRALSRELSTLVRDGVVPLVSCVLSSPLCADKECVSKAQAKSGEAICQVRKVFEADALALLDAHAWRSSLIATMGKYVGDASEVDSSVVLPGLGYSDYVRKTKSHVVESVQAAQSLIDAAKCEQGRLGVAARTLVEATEGVLKCVCGALSQTPASASDVLDAVRKASKTLAWTVARLVETCVDLAEASKADRASDAGRAAVISTSQRLVDAVSSLMCELKAGAVDAQRQRAALDASAALGSQLKQTRLVLQSRSSGSASAGASEALGAAAEDALMIFLEEGVVETLGRAETEASVADALENAAKQLATAVAQLVELANAVETDVGSGVCKAGVEVVTAFCAAGADAAAHCGARQSSKRDAKLVSAVSSRVMALVRAVRAASEAASRMSSEVTALAARVSSDVEALAELAALDDDGDEWCDAAAREQGAARVGAALRGLLDAIGQVWLGGASRSRASVLAAGHHVASRVEGVVSAMRASAAALGRDWVLLSGEVWQAAEEAHEVVERLLESEVAASAAETAWAAVVSAMIVAASASRLDGPGDASMAAVSVMEACAENVAGVSGDSEMSNLAHGAVGAVVMLTKVALLGLAEAEGLGFADGATREELAGCVRGVASALESLAFVAVASGETEEAGQAYSEAVNRVSAAVVKLISANNELVARGGACARR</sequence>
<evidence type="ECO:0000256" key="1">
    <source>
        <dbReference type="SAM" id="MobiDB-lite"/>
    </source>
</evidence>
<dbReference type="InterPro" id="IPR000299">
    <property type="entry name" value="FERM_domain"/>
</dbReference>
<dbReference type="InterPro" id="IPR019749">
    <property type="entry name" value="Band_41_domain"/>
</dbReference>
<dbReference type="GeneID" id="25565532"/>
<keyword evidence="4" id="KW-1185">Reference proteome</keyword>
<dbReference type="InterPro" id="IPR035963">
    <property type="entry name" value="FERM_2"/>
</dbReference>
<evidence type="ECO:0000259" key="2">
    <source>
        <dbReference type="PROSITE" id="PS50057"/>
    </source>
</evidence>
<dbReference type="Pfam" id="PF00373">
    <property type="entry name" value="FERM_M"/>
    <property type="match status" value="1"/>
</dbReference>
<dbReference type="PROSITE" id="PS50057">
    <property type="entry name" value="FERM_3"/>
    <property type="match status" value="1"/>
</dbReference>
<feature type="compositionally biased region" description="Basic and acidic residues" evidence="1">
    <location>
        <begin position="465"/>
        <end position="481"/>
    </location>
</feature>
<dbReference type="EMBL" id="GL349460">
    <property type="protein sequence ID" value="KNC50208.1"/>
    <property type="molecule type" value="Genomic_DNA"/>
</dbReference>
<dbReference type="Proteomes" id="UP000054408">
    <property type="component" value="Unassembled WGS sequence"/>
</dbReference>
<feature type="region of interest" description="Disordered" evidence="1">
    <location>
        <begin position="1204"/>
        <end position="1225"/>
    </location>
</feature>
<proteinExistence type="predicted"/>
<dbReference type="STRING" id="461836.A0A0L0DFV4"/>
<reference evidence="3 4" key="1">
    <citation type="submission" date="2010-05" db="EMBL/GenBank/DDBJ databases">
        <title>The Genome Sequence of Thecamonas trahens ATCC 50062.</title>
        <authorList>
            <consortium name="The Broad Institute Genome Sequencing Platform"/>
            <person name="Russ C."/>
            <person name="Cuomo C."/>
            <person name="Shea T."/>
            <person name="Young S.K."/>
            <person name="Zeng Q."/>
            <person name="Koehrsen M."/>
            <person name="Haas B."/>
            <person name="Borodovsky M."/>
            <person name="Guigo R."/>
            <person name="Alvarado L."/>
            <person name="Berlin A."/>
            <person name="Bochicchio J."/>
            <person name="Borenstein D."/>
            <person name="Chapman S."/>
            <person name="Chen Z."/>
            <person name="Freedman E."/>
            <person name="Gellesch M."/>
            <person name="Goldberg J."/>
            <person name="Griggs A."/>
            <person name="Gujja S."/>
            <person name="Heilman E."/>
            <person name="Heiman D."/>
            <person name="Hepburn T."/>
            <person name="Howarth C."/>
            <person name="Jen D."/>
            <person name="Larson L."/>
            <person name="Mehta T."/>
            <person name="Park D."/>
            <person name="Pearson M."/>
            <person name="Roberts A."/>
            <person name="Saif S."/>
            <person name="Shenoy N."/>
            <person name="Sisk P."/>
            <person name="Stolte C."/>
            <person name="Sykes S."/>
            <person name="Thomson T."/>
            <person name="Walk T."/>
            <person name="White J."/>
            <person name="Yandava C."/>
            <person name="Burger G."/>
            <person name="Gray M.W."/>
            <person name="Holland P.W.H."/>
            <person name="King N."/>
            <person name="Lang F.B.F."/>
            <person name="Roger A.J."/>
            <person name="Ruiz-Trillo I."/>
            <person name="Lander E."/>
            <person name="Nusbaum C."/>
        </authorList>
    </citation>
    <scope>NUCLEOTIDE SEQUENCE [LARGE SCALE GENOMIC DNA]</scope>
    <source>
        <strain evidence="3 4">ATCC 50062</strain>
    </source>
</reference>
<accession>A0A0L0DFV4</accession>
<dbReference type="InterPro" id="IPR014352">
    <property type="entry name" value="FERM/acyl-CoA-bd_prot_sf"/>
</dbReference>
<feature type="domain" description="FERM" evidence="2">
    <location>
        <begin position="123"/>
        <end position="437"/>
    </location>
</feature>
<dbReference type="SUPFAM" id="SSF47031">
    <property type="entry name" value="Second domain of FERM"/>
    <property type="match status" value="1"/>
</dbReference>
<dbReference type="InterPro" id="IPR019748">
    <property type="entry name" value="FERM_central"/>
</dbReference>
<dbReference type="RefSeq" id="XP_013757043.1">
    <property type="nucleotide sequence ID" value="XM_013901589.1"/>
</dbReference>
<protein>
    <recommendedName>
        <fullName evidence="2">FERM domain-containing protein</fullName>
    </recommendedName>
</protein>
<dbReference type="SMART" id="SM00295">
    <property type="entry name" value="B41"/>
    <property type="match status" value="1"/>
</dbReference>